<dbReference type="Pfam" id="PF00076">
    <property type="entry name" value="RRM_1"/>
    <property type="match status" value="1"/>
</dbReference>
<dbReference type="EMBL" id="LFYR01001173">
    <property type="protein sequence ID" value="KMZ64131.1"/>
    <property type="molecule type" value="Genomic_DNA"/>
</dbReference>
<dbReference type="Pfam" id="PF02136">
    <property type="entry name" value="NTF2"/>
    <property type="match status" value="1"/>
</dbReference>
<dbReference type="PROSITE" id="PS50177">
    <property type="entry name" value="NTF2_DOMAIN"/>
    <property type="match status" value="1"/>
</dbReference>
<dbReference type="PANTHER" id="PTHR10693:SF58">
    <property type="entry name" value="OS02G0131700 PROTEIN"/>
    <property type="match status" value="1"/>
</dbReference>
<evidence type="ECO:0000256" key="2">
    <source>
        <dbReference type="PROSITE-ProRule" id="PRU00176"/>
    </source>
</evidence>
<dbReference type="AlphaFoldDB" id="A0A0K9P531"/>
<organism evidence="6 7">
    <name type="scientific">Zostera marina</name>
    <name type="common">Eelgrass</name>
    <dbReference type="NCBI Taxonomy" id="29655"/>
    <lineage>
        <taxon>Eukaryota</taxon>
        <taxon>Viridiplantae</taxon>
        <taxon>Streptophyta</taxon>
        <taxon>Embryophyta</taxon>
        <taxon>Tracheophyta</taxon>
        <taxon>Spermatophyta</taxon>
        <taxon>Magnoliopsida</taxon>
        <taxon>Liliopsida</taxon>
        <taxon>Zosteraceae</taxon>
        <taxon>Zostera</taxon>
    </lineage>
</organism>
<feature type="compositionally biased region" description="Low complexity" evidence="3">
    <location>
        <begin position="427"/>
        <end position="438"/>
    </location>
</feature>
<feature type="domain" description="NTF2" evidence="5">
    <location>
        <begin position="14"/>
        <end position="128"/>
    </location>
</feature>
<comment type="caution">
    <text evidence="6">The sequence shown here is derived from an EMBL/GenBank/DDBJ whole genome shotgun (WGS) entry which is preliminary data.</text>
</comment>
<sequence>MTNVYPPSVTAVQVGNFFVGQYYQVLQKNPDFVHQFYTDSSSFTLIDGAVVNTATAILQIHSLIMSLNFKTIEIKTAHSMESLNGGVLVVVSGSVKSRDVYVQRRFIQTFFLAPQEKGYYILNDIFQFIDEEPIEEHEHQPKALEHGHYSSDLNALNQVPEPEVTDYRLGREIPNDNFAPEVCVNETETVEMYSNEVDHYSIHQTQQPISEMNNLVEGQIQVEEPPVMYHGSMSIVQDSPALVAEDPIEDPNPVKHTYASILRTSKVHPRPYFPPQSSTNAIPVATGWDDIPQQPPVQSYPVQSTLQEKPSTETVEYPLLDDEGEVTSVYVRNLPSSASASELEQEFKNFGKIKPDGVLIKSKKEVGVYYAFVEFENISGVHNAVQASPISFEGRKIYVEERRPNTDSSRGRRGRGRGGHQSESTRGRFGNRSFSRGNWQDNASSMEYGGGRSRGNGYVQRGYRQERGILGRASEE</sequence>
<evidence type="ECO:0000256" key="3">
    <source>
        <dbReference type="SAM" id="MobiDB-lite"/>
    </source>
</evidence>
<dbReference type="InterPro" id="IPR002075">
    <property type="entry name" value="NTF2_dom"/>
</dbReference>
<dbReference type="Gene3D" id="3.10.450.50">
    <property type="match status" value="1"/>
</dbReference>
<dbReference type="InterPro" id="IPR012677">
    <property type="entry name" value="Nucleotide-bd_a/b_plait_sf"/>
</dbReference>
<keyword evidence="1 2" id="KW-0694">RNA-binding</keyword>
<reference evidence="7" key="1">
    <citation type="journal article" date="2016" name="Nature">
        <title>The genome of the seagrass Zostera marina reveals angiosperm adaptation to the sea.</title>
        <authorList>
            <person name="Olsen J.L."/>
            <person name="Rouze P."/>
            <person name="Verhelst B."/>
            <person name="Lin Y.-C."/>
            <person name="Bayer T."/>
            <person name="Collen J."/>
            <person name="Dattolo E."/>
            <person name="De Paoli E."/>
            <person name="Dittami S."/>
            <person name="Maumus F."/>
            <person name="Michel G."/>
            <person name="Kersting A."/>
            <person name="Lauritano C."/>
            <person name="Lohaus R."/>
            <person name="Toepel M."/>
            <person name="Tonon T."/>
            <person name="Vanneste K."/>
            <person name="Amirebrahimi M."/>
            <person name="Brakel J."/>
            <person name="Bostroem C."/>
            <person name="Chovatia M."/>
            <person name="Grimwood J."/>
            <person name="Jenkins J.W."/>
            <person name="Jueterbock A."/>
            <person name="Mraz A."/>
            <person name="Stam W.T."/>
            <person name="Tice H."/>
            <person name="Bornberg-Bauer E."/>
            <person name="Green P.J."/>
            <person name="Pearson G.A."/>
            <person name="Procaccini G."/>
            <person name="Duarte C.M."/>
            <person name="Schmutz J."/>
            <person name="Reusch T.B.H."/>
            <person name="Van de Peer Y."/>
        </authorList>
    </citation>
    <scope>NUCLEOTIDE SEQUENCE [LARGE SCALE GENOMIC DNA]</scope>
    <source>
        <strain evidence="7">cv. Finnish</strain>
    </source>
</reference>
<dbReference type="PANTHER" id="PTHR10693">
    <property type="entry name" value="RAS GTPASE-ACTIVATING PROTEIN-BINDING PROTEIN"/>
    <property type="match status" value="1"/>
</dbReference>
<keyword evidence="7" id="KW-1185">Reference proteome</keyword>
<dbReference type="InterPro" id="IPR000504">
    <property type="entry name" value="RRM_dom"/>
</dbReference>
<feature type="region of interest" description="Disordered" evidence="3">
    <location>
        <begin position="401"/>
        <end position="476"/>
    </location>
</feature>
<dbReference type="SMART" id="SM00360">
    <property type="entry name" value="RRM"/>
    <property type="match status" value="1"/>
</dbReference>
<dbReference type="STRING" id="29655.A0A0K9P531"/>
<dbReference type="InterPro" id="IPR032710">
    <property type="entry name" value="NTF2-like_dom_sf"/>
</dbReference>
<evidence type="ECO:0000256" key="1">
    <source>
        <dbReference type="ARBA" id="ARBA00022884"/>
    </source>
</evidence>
<evidence type="ECO:0000259" key="4">
    <source>
        <dbReference type="PROSITE" id="PS50102"/>
    </source>
</evidence>
<dbReference type="InterPro" id="IPR035979">
    <property type="entry name" value="RBD_domain_sf"/>
</dbReference>
<proteinExistence type="predicted"/>
<name>A0A0K9P531_ZOSMR</name>
<dbReference type="InterPro" id="IPR039539">
    <property type="entry name" value="Ras_GTPase_bind_prot"/>
</dbReference>
<dbReference type="CDD" id="cd00590">
    <property type="entry name" value="RRM_SF"/>
    <property type="match status" value="1"/>
</dbReference>
<feature type="compositionally biased region" description="Basic and acidic residues" evidence="3">
    <location>
        <begin position="463"/>
        <end position="476"/>
    </location>
</feature>
<dbReference type="OrthoDB" id="339151at2759"/>
<evidence type="ECO:0000313" key="7">
    <source>
        <dbReference type="Proteomes" id="UP000036987"/>
    </source>
</evidence>
<feature type="domain" description="RRM" evidence="4">
    <location>
        <begin position="327"/>
        <end position="404"/>
    </location>
</feature>
<dbReference type="InterPro" id="IPR018222">
    <property type="entry name" value="Nuclear_transport_factor_2_euk"/>
</dbReference>
<dbReference type="PROSITE" id="PS50102">
    <property type="entry name" value="RRM"/>
    <property type="match status" value="1"/>
</dbReference>
<dbReference type="CDD" id="cd00780">
    <property type="entry name" value="NTF2"/>
    <property type="match status" value="1"/>
</dbReference>
<protein>
    <submittedName>
        <fullName evidence="6">Putative Ras-GTPase-activating protein-binding protein</fullName>
    </submittedName>
</protein>
<dbReference type="Gene3D" id="3.30.70.330">
    <property type="match status" value="1"/>
</dbReference>
<dbReference type="GO" id="GO:0005829">
    <property type="term" value="C:cytosol"/>
    <property type="evidence" value="ECO:0000318"/>
    <property type="project" value="GO_Central"/>
</dbReference>
<evidence type="ECO:0000313" key="6">
    <source>
        <dbReference type="EMBL" id="KMZ64131.1"/>
    </source>
</evidence>
<gene>
    <name evidence="6" type="ORF">ZOSMA_37G00100</name>
</gene>
<accession>A0A0K9P531</accession>
<dbReference type="GO" id="GO:0003729">
    <property type="term" value="F:mRNA binding"/>
    <property type="evidence" value="ECO:0000318"/>
    <property type="project" value="GO_Central"/>
</dbReference>
<dbReference type="SUPFAM" id="SSF54928">
    <property type="entry name" value="RNA-binding domain, RBD"/>
    <property type="match status" value="1"/>
</dbReference>
<evidence type="ECO:0000259" key="5">
    <source>
        <dbReference type="PROSITE" id="PS50177"/>
    </source>
</evidence>
<dbReference type="FunFam" id="3.10.450.50:FF:000003">
    <property type="entry name" value="Nuclear transport factor 2 family protein"/>
    <property type="match status" value="1"/>
</dbReference>
<dbReference type="OMA" id="RCKGPQG"/>
<dbReference type="SUPFAM" id="SSF54427">
    <property type="entry name" value="NTF2-like"/>
    <property type="match status" value="1"/>
</dbReference>
<dbReference type="Proteomes" id="UP000036987">
    <property type="component" value="Unassembled WGS sequence"/>
</dbReference>